<dbReference type="SUPFAM" id="SSF53187">
    <property type="entry name" value="Zn-dependent exopeptidases"/>
    <property type="match status" value="1"/>
</dbReference>
<keyword evidence="1" id="KW-0479">Metal-binding</keyword>
<evidence type="ECO:0000313" key="5">
    <source>
        <dbReference type="Proteomes" id="UP001526430"/>
    </source>
</evidence>
<evidence type="ECO:0000313" key="4">
    <source>
        <dbReference type="EMBL" id="MCW8088357.1"/>
    </source>
</evidence>
<dbReference type="InterPro" id="IPR011650">
    <property type="entry name" value="Peptidase_M20_dimer"/>
</dbReference>
<name>A0ABT3P1S2_9PROT</name>
<evidence type="ECO:0000256" key="1">
    <source>
        <dbReference type="ARBA" id="ARBA00022723"/>
    </source>
</evidence>
<dbReference type="InterPro" id="IPR036264">
    <property type="entry name" value="Bact_exopeptidase_dim_dom"/>
</dbReference>
<gene>
    <name evidence="4" type="ORF">OF850_22505</name>
</gene>
<proteinExistence type="predicted"/>
<keyword evidence="5" id="KW-1185">Reference proteome</keyword>
<feature type="domain" description="Peptidase M20 dimerisation" evidence="3">
    <location>
        <begin position="188"/>
        <end position="319"/>
    </location>
</feature>
<dbReference type="Pfam" id="PF01546">
    <property type="entry name" value="Peptidase_M20"/>
    <property type="match status" value="1"/>
</dbReference>
<sequence length="417" mass="45487">MADATREGLIRRLEEEREGLIAFLQGFLRARSANPPGDTTEAATFLGDWLDKQGAPWRIAAAKPHLPNIVGSFEGARPGRHLVLNGHIDVFPPLDESGWSGERRDGRIFGRGASDMKAGTAAGVIAYAWLHGLREQLGGRLTLTAVSDEQTGGEFGTRWLFETMRDEVLGDCCLNGEPSGLNNVRFMEKGTLRVIVTIRAPGGHGGYPHLSRNPVKIAAEMIAEFERRFHMRETVLPEAVSRALTTPEAVAVLEAGMGAGAAEVVRRMTFNPGVIQGGLKVNQIPHECRFEVDLRIPVGIDRDAVLDEVKEVCAAHEAEFSVVHSHSYPGSMADPESEMMRIIQDNAEAATGRRPVPMSSLGGSDSRYWRYEGVPAYLYGPSPVSMGRGDENVSEEEYLAVVRVHLLSAYDYLRAGG</sequence>
<dbReference type="Gene3D" id="3.40.630.10">
    <property type="entry name" value="Zn peptidases"/>
    <property type="match status" value="1"/>
</dbReference>
<dbReference type="PANTHER" id="PTHR43808:SF32">
    <property type="entry name" value="ARGE_DAPE-RELATED DEACYLASE"/>
    <property type="match status" value="1"/>
</dbReference>
<organism evidence="4 5">
    <name type="scientific">Sabulicella glaciei</name>
    <dbReference type="NCBI Taxonomy" id="2984948"/>
    <lineage>
        <taxon>Bacteria</taxon>
        <taxon>Pseudomonadati</taxon>
        <taxon>Pseudomonadota</taxon>
        <taxon>Alphaproteobacteria</taxon>
        <taxon>Acetobacterales</taxon>
        <taxon>Acetobacteraceae</taxon>
        <taxon>Sabulicella</taxon>
    </lineage>
</organism>
<keyword evidence="2" id="KW-0378">Hydrolase</keyword>
<protein>
    <submittedName>
        <fullName evidence="4">M20/M25/M40 family metallo-hydrolase</fullName>
    </submittedName>
</protein>
<dbReference type="Gene3D" id="3.30.70.360">
    <property type="match status" value="1"/>
</dbReference>
<dbReference type="InterPro" id="IPR002933">
    <property type="entry name" value="Peptidase_M20"/>
</dbReference>
<dbReference type="RefSeq" id="WP_301592562.1">
    <property type="nucleotide sequence ID" value="NZ_JAPFQI010000034.1"/>
</dbReference>
<dbReference type="PANTHER" id="PTHR43808">
    <property type="entry name" value="ACETYLORNITHINE DEACETYLASE"/>
    <property type="match status" value="1"/>
</dbReference>
<dbReference type="Pfam" id="PF07687">
    <property type="entry name" value="M20_dimer"/>
    <property type="match status" value="1"/>
</dbReference>
<dbReference type="SUPFAM" id="SSF55031">
    <property type="entry name" value="Bacterial exopeptidase dimerisation domain"/>
    <property type="match status" value="1"/>
</dbReference>
<dbReference type="EMBL" id="JAPFQI010000034">
    <property type="protein sequence ID" value="MCW8088357.1"/>
    <property type="molecule type" value="Genomic_DNA"/>
</dbReference>
<evidence type="ECO:0000259" key="3">
    <source>
        <dbReference type="Pfam" id="PF07687"/>
    </source>
</evidence>
<dbReference type="InterPro" id="IPR050072">
    <property type="entry name" value="Peptidase_M20A"/>
</dbReference>
<reference evidence="4 5" key="1">
    <citation type="submission" date="2022-10" db="EMBL/GenBank/DDBJ databases">
        <title>Roseococcus glaciei nov., sp. nov., isolated from glacier.</title>
        <authorList>
            <person name="Liu Q."/>
            <person name="Xin Y.-H."/>
        </authorList>
    </citation>
    <scope>NUCLEOTIDE SEQUENCE [LARGE SCALE GENOMIC DNA]</scope>
    <source>
        <strain evidence="4 5">MDT2-1-1</strain>
    </source>
</reference>
<evidence type="ECO:0000256" key="2">
    <source>
        <dbReference type="ARBA" id="ARBA00022801"/>
    </source>
</evidence>
<comment type="caution">
    <text evidence="4">The sequence shown here is derived from an EMBL/GenBank/DDBJ whole genome shotgun (WGS) entry which is preliminary data.</text>
</comment>
<accession>A0ABT3P1S2</accession>
<dbReference type="Proteomes" id="UP001526430">
    <property type="component" value="Unassembled WGS sequence"/>
</dbReference>